<dbReference type="InterPro" id="IPR036567">
    <property type="entry name" value="RHF-like"/>
</dbReference>
<dbReference type="EMBL" id="AVPS01000005">
    <property type="protein sequence ID" value="KGM51781.1"/>
    <property type="molecule type" value="Genomic_DNA"/>
</dbReference>
<dbReference type="eggNOG" id="COG1544">
    <property type="taxonomic scope" value="Bacteria"/>
</dbReference>
<dbReference type="Gene3D" id="3.30.160.100">
    <property type="entry name" value="Ribosome hibernation promotion factor-like"/>
    <property type="match status" value="1"/>
</dbReference>
<name>A0A0A0EL94_9GAMM</name>
<dbReference type="Pfam" id="PF02482">
    <property type="entry name" value="Ribosomal_S30AE"/>
    <property type="match status" value="1"/>
</dbReference>
<evidence type="ECO:0000256" key="1">
    <source>
        <dbReference type="SAM" id="MobiDB-lite"/>
    </source>
</evidence>
<reference evidence="2 3" key="1">
    <citation type="submission" date="2013-08" db="EMBL/GenBank/DDBJ databases">
        <title>Genome sequencing of Lysobacter.</title>
        <authorList>
            <person name="Zhang S."/>
            <person name="Wang G."/>
        </authorList>
    </citation>
    <scope>NUCLEOTIDE SEQUENCE [LARGE SCALE GENOMIC DNA]</scope>
    <source>
        <strain evidence="2 3">Ko07</strain>
    </source>
</reference>
<sequence length="130" mass="14048">MKIQLHTDRNIQHDESLTEHVDSVVSKALERFGAQVSRVEVHLRDLNAGKAGLGDKHCVMEARLEGRQPVVVSHDADKVREAVNGAAQKLQRLLDSTLGRLAAPTRQGRTGTPAAPAKVETSPDEAADLS</sequence>
<gene>
    <name evidence="2" type="ORF">N792_09025</name>
</gene>
<protein>
    <recommendedName>
        <fullName evidence="4">Ribosomal subunit interface protein</fullName>
    </recommendedName>
</protein>
<dbReference type="RefSeq" id="WP_036193851.1">
    <property type="nucleotide sequence ID" value="NZ_AVPS01000005.1"/>
</dbReference>
<evidence type="ECO:0000313" key="3">
    <source>
        <dbReference type="Proteomes" id="UP000030017"/>
    </source>
</evidence>
<dbReference type="AlphaFoldDB" id="A0A0A0EL94"/>
<dbReference type="InterPro" id="IPR003489">
    <property type="entry name" value="RHF/RaiA"/>
</dbReference>
<keyword evidence="3" id="KW-1185">Reference proteome</keyword>
<accession>A0A0A0EL94</accession>
<dbReference type="STRING" id="1122185.N792_09025"/>
<organism evidence="2 3">
    <name type="scientific">Lysobacter concretionis Ko07 = DSM 16239</name>
    <dbReference type="NCBI Taxonomy" id="1122185"/>
    <lineage>
        <taxon>Bacteria</taxon>
        <taxon>Pseudomonadati</taxon>
        <taxon>Pseudomonadota</taxon>
        <taxon>Gammaproteobacteria</taxon>
        <taxon>Lysobacterales</taxon>
        <taxon>Lysobacteraceae</taxon>
        <taxon>Novilysobacter</taxon>
    </lineage>
</organism>
<proteinExistence type="predicted"/>
<dbReference type="SUPFAM" id="SSF69754">
    <property type="entry name" value="Ribosome binding protein Y (YfiA homologue)"/>
    <property type="match status" value="1"/>
</dbReference>
<comment type="caution">
    <text evidence="2">The sequence shown here is derived from an EMBL/GenBank/DDBJ whole genome shotgun (WGS) entry which is preliminary data.</text>
</comment>
<dbReference type="Proteomes" id="UP000030017">
    <property type="component" value="Unassembled WGS sequence"/>
</dbReference>
<evidence type="ECO:0008006" key="4">
    <source>
        <dbReference type="Google" id="ProtNLM"/>
    </source>
</evidence>
<feature type="region of interest" description="Disordered" evidence="1">
    <location>
        <begin position="99"/>
        <end position="130"/>
    </location>
</feature>
<evidence type="ECO:0000313" key="2">
    <source>
        <dbReference type="EMBL" id="KGM51781.1"/>
    </source>
</evidence>
<dbReference type="OrthoDB" id="121633at2"/>